<accession>A0AAU8DK25</accession>
<dbReference type="EMBL" id="CP159218">
    <property type="protein sequence ID" value="XCG62580.1"/>
    <property type="molecule type" value="Genomic_DNA"/>
</dbReference>
<organism evidence="1">
    <name type="scientific">Nakamurella sp. A5-74</name>
    <dbReference type="NCBI Taxonomy" id="3158264"/>
    <lineage>
        <taxon>Bacteria</taxon>
        <taxon>Bacillati</taxon>
        <taxon>Actinomycetota</taxon>
        <taxon>Actinomycetes</taxon>
        <taxon>Nakamurellales</taxon>
        <taxon>Nakamurellaceae</taxon>
        <taxon>Nakamurella</taxon>
    </lineage>
</organism>
<protein>
    <submittedName>
        <fullName evidence="1">Uncharacterized protein</fullName>
    </submittedName>
</protein>
<evidence type="ECO:0000313" key="1">
    <source>
        <dbReference type="EMBL" id="XCG62580.1"/>
    </source>
</evidence>
<reference evidence="1" key="1">
    <citation type="submission" date="2024-05" db="EMBL/GenBank/DDBJ databases">
        <authorList>
            <person name="Cai S.Y."/>
            <person name="Jin L.M."/>
            <person name="Li H.R."/>
        </authorList>
    </citation>
    <scope>NUCLEOTIDE SEQUENCE</scope>
    <source>
        <strain evidence="1">A5-74</strain>
    </source>
</reference>
<dbReference type="AlphaFoldDB" id="A0AAU8DK25"/>
<gene>
    <name evidence="1" type="ORF">ABLG96_15245</name>
</gene>
<proteinExistence type="predicted"/>
<sequence length="104" mass="10858">MIITSNYGEAGALDRFGPAAGLPPILSGHVALADQSRPPPTATVAVVVGGQLDQAVTLFESCTVVGVLDNGMDVDNQEQNQPIALCRNPIGGLPAIWPLFRHLD</sequence>
<dbReference type="RefSeq" id="WP_353648195.1">
    <property type="nucleotide sequence ID" value="NZ_CP159218.1"/>
</dbReference>
<name>A0AAU8DK25_9ACTN</name>